<keyword evidence="5 6" id="KW-0472">Membrane</keyword>
<keyword evidence="3 6" id="KW-0812">Transmembrane</keyword>
<gene>
    <name evidence="7" type="primary">SVP26</name>
    <name evidence="7" type="ORF">CAAN4_D13520</name>
</gene>
<keyword evidence="8" id="KW-1185">Reference proteome</keyword>
<comment type="subcellular location">
    <subcellularLocation>
        <location evidence="1">Membrane</location>
        <topology evidence="1">Multi-pass membrane protein</topology>
    </subcellularLocation>
</comment>
<comment type="similarity">
    <text evidence="2">Belongs to the SVP26 family.</text>
</comment>
<dbReference type="InterPro" id="IPR007277">
    <property type="entry name" value="Svp26/Tex261"/>
</dbReference>
<dbReference type="PANTHER" id="PTHR13144:SF0">
    <property type="entry name" value="PROTEIN TEX261"/>
    <property type="match status" value="1"/>
</dbReference>
<dbReference type="Pfam" id="PF04148">
    <property type="entry name" value="Erv26"/>
    <property type="match status" value="1"/>
</dbReference>
<evidence type="ECO:0000313" key="7">
    <source>
        <dbReference type="EMBL" id="CAK7905311.1"/>
    </source>
</evidence>
<feature type="transmembrane region" description="Helical" evidence="6">
    <location>
        <begin position="49"/>
        <end position="79"/>
    </location>
</feature>
<proteinExistence type="inferred from homology"/>
<evidence type="ECO:0000256" key="4">
    <source>
        <dbReference type="ARBA" id="ARBA00022989"/>
    </source>
</evidence>
<sequence>MFLTALSFVGAILGFVFLVLSIASGLYYVSELVEEHSEPTKRFLKKVIYTIIGLFVLLYLFDSFPLKLSLFSIFSYYVYLQNLNKFPYVQLTSPVFLASCILVVANHFLWFNHFHHPVIPPLEVRLRHDYVPPHIPSFVEVCSFFGICVWFVPFALFVSLSAHDNLLPSHDTMAPSPSSKKKNNGLAKVVVAKVRDYVYSAARTVGWELDKEHGRII</sequence>
<feature type="transmembrane region" description="Helical" evidence="6">
    <location>
        <begin position="91"/>
        <end position="111"/>
    </location>
</feature>
<evidence type="ECO:0000256" key="3">
    <source>
        <dbReference type="ARBA" id="ARBA00022692"/>
    </source>
</evidence>
<organism evidence="7 8">
    <name type="scientific">[Candida] anglica</name>
    <dbReference type="NCBI Taxonomy" id="148631"/>
    <lineage>
        <taxon>Eukaryota</taxon>
        <taxon>Fungi</taxon>
        <taxon>Dikarya</taxon>
        <taxon>Ascomycota</taxon>
        <taxon>Saccharomycotina</taxon>
        <taxon>Pichiomycetes</taxon>
        <taxon>Debaryomycetaceae</taxon>
        <taxon>Kurtzmaniella</taxon>
    </lineage>
</organism>
<evidence type="ECO:0000256" key="6">
    <source>
        <dbReference type="SAM" id="Phobius"/>
    </source>
</evidence>
<evidence type="ECO:0000313" key="8">
    <source>
        <dbReference type="Proteomes" id="UP001497600"/>
    </source>
</evidence>
<evidence type="ECO:0000256" key="5">
    <source>
        <dbReference type="ARBA" id="ARBA00023136"/>
    </source>
</evidence>
<dbReference type="PANTHER" id="PTHR13144">
    <property type="entry name" value="TEX261 PROTEIN"/>
    <property type="match status" value="1"/>
</dbReference>
<keyword evidence="4 6" id="KW-1133">Transmembrane helix</keyword>
<accession>A0ABP0EDC7</accession>
<feature type="transmembrane region" description="Helical" evidence="6">
    <location>
        <begin position="138"/>
        <end position="160"/>
    </location>
</feature>
<dbReference type="EMBL" id="OZ004256">
    <property type="protein sequence ID" value="CAK7905311.1"/>
    <property type="molecule type" value="Genomic_DNA"/>
</dbReference>
<protein>
    <submittedName>
        <fullName evidence="7">Protein Svp26p</fullName>
    </submittedName>
</protein>
<name>A0ABP0EDC7_9ASCO</name>
<evidence type="ECO:0000256" key="1">
    <source>
        <dbReference type="ARBA" id="ARBA00004141"/>
    </source>
</evidence>
<evidence type="ECO:0000256" key="2">
    <source>
        <dbReference type="ARBA" id="ARBA00008096"/>
    </source>
</evidence>
<reference evidence="7 8" key="1">
    <citation type="submission" date="2024-01" db="EMBL/GenBank/DDBJ databases">
        <authorList>
            <consortium name="Genoscope - CEA"/>
            <person name="William W."/>
        </authorList>
    </citation>
    <scope>NUCLEOTIDE SEQUENCE [LARGE SCALE GENOMIC DNA]</scope>
    <source>
        <strain evidence="7 8">29B2s-10</strain>
    </source>
</reference>
<dbReference type="Proteomes" id="UP001497600">
    <property type="component" value="Chromosome D"/>
</dbReference>